<sequence length="121" mass="13703">MFTFLLGTLGGVALGGSYVLLNTPRSGADNQRLVKDLYYTTKYNVEEVQDKATNFQDAMATLNNELSYVQLDFVPEVMNSVNSLTEEADVYMRRINDSVNEMKADVEAMNMRIEARKNMDE</sequence>
<accession>A0A1M4XBN2</accession>
<dbReference type="Proteomes" id="UP000184128">
    <property type="component" value="Unassembled WGS sequence"/>
</dbReference>
<dbReference type="RefSeq" id="WP_073298156.1">
    <property type="nucleotide sequence ID" value="NZ_FQUF01000020.1"/>
</dbReference>
<evidence type="ECO:0000313" key="2">
    <source>
        <dbReference type="Proteomes" id="UP000184128"/>
    </source>
</evidence>
<dbReference type="EMBL" id="FQUF01000020">
    <property type="protein sequence ID" value="SHE90853.1"/>
    <property type="molecule type" value="Genomic_DNA"/>
</dbReference>
<dbReference type="OrthoDB" id="2139646at2"/>
<dbReference type="STRING" id="1121025.SAMN02745249_01406"/>
<name>A0A1M4XBN2_9LACT</name>
<reference evidence="1 2" key="1">
    <citation type="submission" date="2016-11" db="EMBL/GenBank/DDBJ databases">
        <authorList>
            <person name="Jaros S."/>
            <person name="Januszkiewicz K."/>
            <person name="Wedrychowicz H."/>
        </authorList>
    </citation>
    <scope>NUCLEOTIDE SEQUENCE [LARGE SCALE GENOMIC DNA]</scope>
    <source>
        <strain evidence="1 2">DSM 15692</strain>
    </source>
</reference>
<protein>
    <submittedName>
        <fullName evidence="1">Gas vesicle protein</fullName>
    </submittedName>
</protein>
<organism evidence="1 2">
    <name type="scientific">Atopostipes suicloacalis DSM 15692</name>
    <dbReference type="NCBI Taxonomy" id="1121025"/>
    <lineage>
        <taxon>Bacteria</taxon>
        <taxon>Bacillati</taxon>
        <taxon>Bacillota</taxon>
        <taxon>Bacilli</taxon>
        <taxon>Lactobacillales</taxon>
        <taxon>Carnobacteriaceae</taxon>
        <taxon>Atopostipes</taxon>
    </lineage>
</organism>
<keyword evidence="2" id="KW-1185">Reference proteome</keyword>
<dbReference type="AlphaFoldDB" id="A0A1M4XBN2"/>
<proteinExistence type="predicted"/>
<gene>
    <name evidence="1" type="ORF">SAMN02745249_01406</name>
</gene>
<evidence type="ECO:0000313" key="1">
    <source>
        <dbReference type="EMBL" id="SHE90853.1"/>
    </source>
</evidence>